<dbReference type="EMBL" id="CAMXCT020002087">
    <property type="protein sequence ID" value="CAL1148908.1"/>
    <property type="molecule type" value="Genomic_DNA"/>
</dbReference>
<evidence type="ECO:0000313" key="6">
    <source>
        <dbReference type="EMBL" id="CAL4782845.1"/>
    </source>
</evidence>
<evidence type="ECO:0000256" key="2">
    <source>
        <dbReference type="SAM" id="MobiDB-lite"/>
    </source>
</evidence>
<feature type="region of interest" description="Disordered" evidence="2">
    <location>
        <begin position="235"/>
        <end position="265"/>
    </location>
</feature>
<keyword evidence="1" id="KW-0106">Calcium</keyword>
<evidence type="ECO:0000259" key="3">
    <source>
        <dbReference type="PROSITE" id="PS50222"/>
    </source>
</evidence>
<dbReference type="Pfam" id="PF13499">
    <property type="entry name" value="EF-hand_7"/>
    <property type="match status" value="1"/>
</dbReference>
<dbReference type="Proteomes" id="UP001152797">
    <property type="component" value="Unassembled WGS sequence"/>
</dbReference>
<reference evidence="4" key="1">
    <citation type="submission" date="2022-10" db="EMBL/GenBank/DDBJ databases">
        <authorList>
            <person name="Chen Y."/>
            <person name="Dougan E. K."/>
            <person name="Chan C."/>
            <person name="Rhodes N."/>
            <person name="Thang M."/>
        </authorList>
    </citation>
    <scope>NUCLEOTIDE SEQUENCE</scope>
</reference>
<accession>A0A9P1CQV3</accession>
<dbReference type="OrthoDB" id="185348at2759"/>
<sequence length="421" mass="46777">MKFWKTVFDRYDVDNSGALDFEEITEVVRNDLKIAERTLTKVELRDFYSHLDENDDQVVDWHEWLSFVSQGKLRDNRLIDQVMAEVGRAVRTSLRRLGLKPCQVEDRVRAEASDTVDQVGFFRIFRKGLRINRQDCSDDNLKRTFASIADGALHMRLQPILDFLQISCLAKTNKEIGMGTTFPGLVGGMRGILPARMPKNRPGTFPLGGTVSGPTTVPFALNGRRLPPSSRLAVDMRPHERQRRPLRPSMSCPDLQNNNGVTDVNGCHLSEKTLAALEAAMKEDEPPPAPPTSPVAATASRQLDRGKFASNNSRISKAPEAEQERPVSAGSKAFGKAFEAAMDAAKDAKAAVSDPFAIFLKVSAQAENSRKPVPVLPKRPARQTMQESYRVIVGKDALNRVEQQLLEAGVDMRGAYHRTGR</sequence>
<evidence type="ECO:0000313" key="7">
    <source>
        <dbReference type="Proteomes" id="UP001152797"/>
    </source>
</evidence>
<evidence type="ECO:0000313" key="5">
    <source>
        <dbReference type="EMBL" id="CAL1148908.1"/>
    </source>
</evidence>
<dbReference type="GO" id="GO:0005509">
    <property type="term" value="F:calcium ion binding"/>
    <property type="evidence" value="ECO:0007669"/>
    <property type="project" value="InterPro"/>
</dbReference>
<organism evidence="4">
    <name type="scientific">Cladocopium goreaui</name>
    <dbReference type="NCBI Taxonomy" id="2562237"/>
    <lineage>
        <taxon>Eukaryota</taxon>
        <taxon>Sar</taxon>
        <taxon>Alveolata</taxon>
        <taxon>Dinophyceae</taxon>
        <taxon>Suessiales</taxon>
        <taxon>Symbiodiniaceae</taxon>
        <taxon>Cladocopium</taxon>
    </lineage>
</organism>
<dbReference type="EMBL" id="CAMXCT010002087">
    <property type="protein sequence ID" value="CAI3995533.1"/>
    <property type="molecule type" value="Genomic_DNA"/>
</dbReference>
<evidence type="ECO:0000256" key="1">
    <source>
        <dbReference type="ARBA" id="ARBA00022837"/>
    </source>
</evidence>
<reference evidence="5" key="2">
    <citation type="submission" date="2024-04" db="EMBL/GenBank/DDBJ databases">
        <authorList>
            <person name="Chen Y."/>
            <person name="Shah S."/>
            <person name="Dougan E. K."/>
            <person name="Thang M."/>
            <person name="Chan C."/>
        </authorList>
    </citation>
    <scope>NUCLEOTIDE SEQUENCE [LARGE SCALE GENOMIC DNA]</scope>
</reference>
<evidence type="ECO:0000313" key="4">
    <source>
        <dbReference type="EMBL" id="CAI3995533.1"/>
    </source>
</evidence>
<dbReference type="Gene3D" id="1.10.238.10">
    <property type="entry name" value="EF-hand"/>
    <property type="match status" value="1"/>
</dbReference>
<proteinExistence type="predicted"/>
<dbReference type="EMBL" id="CAMXCT030002087">
    <property type="protein sequence ID" value="CAL4782845.1"/>
    <property type="molecule type" value="Genomic_DNA"/>
</dbReference>
<dbReference type="PROSITE" id="PS50222">
    <property type="entry name" value="EF_HAND_2"/>
    <property type="match status" value="2"/>
</dbReference>
<feature type="domain" description="EF-hand" evidence="3">
    <location>
        <begin position="39"/>
        <end position="74"/>
    </location>
</feature>
<dbReference type="AlphaFoldDB" id="A0A9P1CQV3"/>
<dbReference type="SUPFAM" id="SSF47473">
    <property type="entry name" value="EF-hand"/>
    <property type="match status" value="1"/>
</dbReference>
<name>A0A9P1CQV3_9DINO</name>
<dbReference type="InterPro" id="IPR002048">
    <property type="entry name" value="EF_hand_dom"/>
</dbReference>
<feature type="domain" description="EF-hand" evidence="3">
    <location>
        <begin position="1"/>
        <end position="34"/>
    </location>
</feature>
<gene>
    <name evidence="4" type="ORF">C1SCF055_LOCUS22083</name>
</gene>
<feature type="region of interest" description="Disordered" evidence="2">
    <location>
        <begin position="281"/>
        <end position="305"/>
    </location>
</feature>
<comment type="caution">
    <text evidence="4">The sequence shown here is derived from an EMBL/GenBank/DDBJ whole genome shotgun (WGS) entry which is preliminary data.</text>
</comment>
<dbReference type="InterPro" id="IPR018247">
    <property type="entry name" value="EF_Hand_1_Ca_BS"/>
</dbReference>
<dbReference type="PROSITE" id="PS00018">
    <property type="entry name" value="EF_HAND_1"/>
    <property type="match status" value="2"/>
</dbReference>
<dbReference type="InterPro" id="IPR011992">
    <property type="entry name" value="EF-hand-dom_pair"/>
</dbReference>
<protein>
    <submittedName>
        <fullName evidence="6">EF-hand domain-containing protein</fullName>
    </submittedName>
</protein>
<keyword evidence="7" id="KW-1185">Reference proteome</keyword>